<gene>
    <name evidence="2" type="ORF">GJ698_13720</name>
</gene>
<feature type="domain" description="YhcG N-terminal" evidence="1">
    <location>
        <begin position="5"/>
        <end position="70"/>
    </location>
</feature>
<protein>
    <submittedName>
        <fullName evidence="2">DUF1016 family protein</fullName>
    </submittedName>
</protein>
<evidence type="ECO:0000259" key="1">
    <source>
        <dbReference type="Pfam" id="PF17761"/>
    </source>
</evidence>
<dbReference type="AlphaFoldDB" id="A0A844DBL3"/>
<reference evidence="2 3" key="1">
    <citation type="submission" date="2019-11" db="EMBL/GenBank/DDBJ databases">
        <title>Novel species isolated from a subtropical stream in China.</title>
        <authorList>
            <person name="Lu H."/>
        </authorList>
    </citation>
    <scope>NUCLEOTIDE SEQUENCE [LARGE SCALE GENOMIC DNA]</scope>
    <source>
        <strain evidence="2 3">FT26W</strain>
    </source>
</reference>
<proteinExistence type="predicted"/>
<accession>A0A844DBL3</accession>
<name>A0A844DBL3_9BURK</name>
<evidence type="ECO:0000313" key="3">
    <source>
        <dbReference type="Proteomes" id="UP000439986"/>
    </source>
</evidence>
<dbReference type="Proteomes" id="UP000439986">
    <property type="component" value="Unassembled WGS sequence"/>
</dbReference>
<dbReference type="EMBL" id="WKJL01000009">
    <property type="protein sequence ID" value="MRW85140.1"/>
    <property type="molecule type" value="Genomic_DNA"/>
</dbReference>
<dbReference type="InterPro" id="IPR053148">
    <property type="entry name" value="PD-DEXK-like_domain"/>
</dbReference>
<comment type="caution">
    <text evidence="2">The sequence shown here is derived from an EMBL/GenBank/DDBJ whole genome shotgun (WGS) entry which is preliminary data.</text>
</comment>
<dbReference type="PANTHER" id="PTHR30547">
    <property type="entry name" value="UNCHARACTERIZED PROTEIN YHCG-RELATED"/>
    <property type="match status" value="1"/>
</dbReference>
<dbReference type="PANTHER" id="PTHR30547:SF5">
    <property type="entry name" value="NUCLEASE YHCG-RELATED"/>
    <property type="match status" value="1"/>
</dbReference>
<keyword evidence="3" id="KW-1185">Reference proteome</keyword>
<dbReference type="Pfam" id="PF17761">
    <property type="entry name" value="DUF1016_N"/>
    <property type="match status" value="1"/>
</dbReference>
<sequence>MEALAGERASYGAQLMISLGQKLEREFGRGFEVQTLRRMVQFAQAFSNLEIVASLMRQLSWPHFYSSYQLKRRPLVIIMPTGASRKAGACASFVGRLIVKATNEARYPALKIRPRRMPRRRRFSKIRTFWTFSALAKAMTKPTWKRRS</sequence>
<organism evidence="2 3">
    <name type="scientific">Duganella aquatilis</name>
    <dbReference type="NCBI Taxonomy" id="2666082"/>
    <lineage>
        <taxon>Bacteria</taxon>
        <taxon>Pseudomonadati</taxon>
        <taxon>Pseudomonadota</taxon>
        <taxon>Betaproteobacteria</taxon>
        <taxon>Burkholderiales</taxon>
        <taxon>Oxalobacteraceae</taxon>
        <taxon>Telluria group</taxon>
        <taxon>Duganella</taxon>
    </lineage>
</organism>
<evidence type="ECO:0000313" key="2">
    <source>
        <dbReference type="EMBL" id="MRW85140.1"/>
    </source>
</evidence>
<dbReference type="InterPro" id="IPR041527">
    <property type="entry name" value="YhcG_N"/>
</dbReference>